<keyword evidence="5" id="KW-0255">Endonuclease</keyword>
<accession>A0A9C7UTZ5</accession>
<gene>
    <name evidence="8" type="ORF">GpartN1_g6861.t1</name>
</gene>
<evidence type="ECO:0000256" key="2">
    <source>
        <dbReference type="ARBA" id="ARBA00010875"/>
    </source>
</evidence>
<protein>
    <submittedName>
        <fullName evidence="8">Uncharacterized protein</fullName>
    </submittedName>
</protein>
<reference evidence="8" key="2">
    <citation type="submission" date="2022-01" db="EMBL/GenBank/DDBJ databases">
        <authorList>
            <person name="Hirooka S."/>
            <person name="Miyagishima S.Y."/>
        </authorList>
    </citation>
    <scope>NUCLEOTIDE SEQUENCE</scope>
    <source>
        <strain evidence="8">NBRC 102759</strain>
    </source>
</reference>
<dbReference type="InterPro" id="IPR023091">
    <property type="entry name" value="MetalPrtase_cat_dom_sf_prd"/>
</dbReference>
<dbReference type="SUPFAM" id="SSF55486">
    <property type="entry name" value="Metalloproteases ('zincins'), catalytic domain"/>
    <property type="match status" value="1"/>
</dbReference>
<evidence type="ECO:0000313" key="9">
    <source>
        <dbReference type="Proteomes" id="UP001061958"/>
    </source>
</evidence>
<evidence type="ECO:0000256" key="7">
    <source>
        <dbReference type="ARBA" id="ARBA00022833"/>
    </source>
</evidence>
<dbReference type="Gene3D" id="3.40.390.30">
    <property type="entry name" value="Metalloproteases ('zincins'), catalytic domain"/>
    <property type="match status" value="1"/>
</dbReference>
<comment type="similarity">
    <text evidence="2">Belongs to the endoribonuclease YbeY family.</text>
</comment>
<dbReference type="Proteomes" id="UP001061958">
    <property type="component" value="Unassembled WGS sequence"/>
</dbReference>
<dbReference type="Pfam" id="PF02130">
    <property type="entry name" value="YbeY"/>
    <property type="match status" value="1"/>
</dbReference>
<dbReference type="GO" id="GO:0004519">
    <property type="term" value="F:endonuclease activity"/>
    <property type="evidence" value="ECO:0007669"/>
    <property type="project" value="UniProtKB-KW"/>
</dbReference>
<evidence type="ECO:0000256" key="6">
    <source>
        <dbReference type="ARBA" id="ARBA00022801"/>
    </source>
</evidence>
<evidence type="ECO:0000313" key="8">
    <source>
        <dbReference type="EMBL" id="GJQ15070.1"/>
    </source>
</evidence>
<reference evidence="8" key="1">
    <citation type="journal article" date="2022" name="Proc. Natl. Acad. Sci. U.S.A.">
        <title>Life cycle and functional genomics of the unicellular red alga Galdieria for elucidating algal and plant evolution and industrial use.</title>
        <authorList>
            <person name="Hirooka S."/>
            <person name="Itabashi T."/>
            <person name="Ichinose T.M."/>
            <person name="Onuma R."/>
            <person name="Fujiwara T."/>
            <person name="Yamashita S."/>
            <person name="Jong L.W."/>
            <person name="Tomita R."/>
            <person name="Iwane A.H."/>
            <person name="Miyagishima S.Y."/>
        </authorList>
    </citation>
    <scope>NUCLEOTIDE SEQUENCE</scope>
    <source>
        <strain evidence="8">NBRC 102759</strain>
    </source>
</reference>
<sequence length="203" mass="23257">MALVLCRLRKTLFLSKSKVEEMCCALLEHFQLKDYEYSVTLTTDRYIRLLNSQFRGIHGATDVLSFPTGLFQRGQLQPYSSIIRKELPMLHNDSVDHSFEELLVPQVKFRDMGDIVISIPYVKRVAEKHGVLPTYQFASVLVHGFCHLLGYDHEEALDRAAMNQVERNSLDTLATLLECRSQDLTPLTSQWSPRSYNSSQCAN</sequence>
<dbReference type="InterPro" id="IPR002036">
    <property type="entry name" value="YbeY"/>
</dbReference>
<dbReference type="PANTHER" id="PTHR46986:SF1">
    <property type="entry name" value="ENDORIBONUCLEASE YBEY, CHLOROPLASTIC"/>
    <property type="match status" value="1"/>
</dbReference>
<dbReference type="EMBL" id="BQMJ01000064">
    <property type="protein sequence ID" value="GJQ15070.1"/>
    <property type="molecule type" value="Genomic_DNA"/>
</dbReference>
<evidence type="ECO:0000256" key="5">
    <source>
        <dbReference type="ARBA" id="ARBA00022759"/>
    </source>
</evidence>
<dbReference type="PANTHER" id="PTHR46986">
    <property type="entry name" value="ENDORIBONUCLEASE YBEY, CHLOROPLASTIC"/>
    <property type="match status" value="1"/>
</dbReference>
<dbReference type="HAMAP" id="MF_00009">
    <property type="entry name" value="Endoribonucl_YbeY"/>
    <property type="match status" value="1"/>
</dbReference>
<keyword evidence="7" id="KW-0862">Zinc</keyword>
<evidence type="ECO:0000256" key="1">
    <source>
        <dbReference type="ARBA" id="ARBA00001947"/>
    </source>
</evidence>
<dbReference type="AlphaFoldDB" id="A0A9C7UTZ5"/>
<evidence type="ECO:0000256" key="3">
    <source>
        <dbReference type="ARBA" id="ARBA00022722"/>
    </source>
</evidence>
<comment type="caution">
    <text evidence="8">The sequence shown here is derived from an EMBL/GenBank/DDBJ whole genome shotgun (WGS) entry which is preliminary data.</text>
</comment>
<dbReference type="GO" id="GO:0004222">
    <property type="term" value="F:metalloendopeptidase activity"/>
    <property type="evidence" value="ECO:0007669"/>
    <property type="project" value="InterPro"/>
</dbReference>
<dbReference type="OrthoDB" id="27226at2759"/>
<keyword evidence="9" id="KW-1185">Reference proteome</keyword>
<comment type="cofactor">
    <cofactor evidence="1">
        <name>Zn(2+)</name>
        <dbReference type="ChEBI" id="CHEBI:29105"/>
    </cofactor>
</comment>
<keyword evidence="4" id="KW-0479">Metal-binding</keyword>
<keyword evidence="3" id="KW-0540">Nuclease</keyword>
<organism evidence="8 9">
    <name type="scientific">Galdieria partita</name>
    <dbReference type="NCBI Taxonomy" id="83374"/>
    <lineage>
        <taxon>Eukaryota</taxon>
        <taxon>Rhodophyta</taxon>
        <taxon>Bangiophyceae</taxon>
        <taxon>Galdieriales</taxon>
        <taxon>Galdieriaceae</taxon>
        <taxon>Galdieria</taxon>
    </lineage>
</organism>
<name>A0A9C7UTZ5_9RHOD</name>
<dbReference type="NCBIfam" id="TIGR00043">
    <property type="entry name" value="rRNA maturation RNase YbeY"/>
    <property type="match status" value="1"/>
</dbReference>
<proteinExistence type="inferred from homology"/>
<keyword evidence="6" id="KW-0378">Hydrolase</keyword>
<dbReference type="InterPro" id="IPR020549">
    <property type="entry name" value="YbeY_CS"/>
</dbReference>
<evidence type="ECO:0000256" key="4">
    <source>
        <dbReference type="ARBA" id="ARBA00022723"/>
    </source>
</evidence>
<dbReference type="GO" id="GO:0046872">
    <property type="term" value="F:metal ion binding"/>
    <property type="evidence" value="ECO:0007669"/>
    <property type="project" value="UniProtKB-KW"/>
</dbReference>
<dbReference type="PROSITE" id="PS01306">
    <property type="entry name" value="UPF0054"/>
    <property type="match status" value="1"/>
</dbReference>
<dbReference type="GO" id="GO:0006364">
    <property type="term" value="P:rRNA processing"/>
    <property type="evidence" value="ECO:0007669"/>
    <property type="project" value="InterPro"/>
</dbReference>